<evidence type="ECO:0000256" key="2">
    <source>
        <dbReference type="ARBA" id="ARBA00006528"/>
    </source>
</evidence>
<dbReference type="STRING" id="299467.A0A443S915"/>
<dbReference type="PANTHER" id="PTHR10361">
    <property type="entry name" value="SODIUM-BILE ACID COTRANSPORTER"/>
    <property type="match status" value="1"/>
</dbReference>
<dbReference type="Proteomes" id="UP000288716">
    <property type="component" value="Unassembled WGS sequence"/>
</dbReference>
<keyword evidence="4" id="KW-0769">Symport</keyword>
<evidence type="ECO:0000256" key="5">
    <source>
        <dbReference type="ARBA" id="ARBA00022989"/>
    </source>
</evidence>
<dbReference type="AlphaFoldDB" id="A0A443S915"/>
<dbReference type="InterPro" id="IPR038770">
    <property type="entry name" value="Na+/solute_symporter_sf"/>
</dbReference>
<comment type="similarity">
    <text evidence="2">Belongs to the bile acid:sodium symporter (BASS) (TC 2.A.28) family.</text>
</comment>
<dbReference type="GO" id="GO:0016020">
    <property type="term" value="C:membrane"/>
    <property type="evidence" value="ECO:0007669"/>
    <property type="project" value="UniProtKB-SubCell"/>
</dbReference>
<keyword evidence="4" id="KW-0813">Transport</keyword>
<feature type="transmembrane region" description="Helical" evidence="7">
    <location>
        <begin position="79"/>
        <end position="102"/>
    </location>
</feature>
<dbReference type="OrthoDB" id="6434861at2759"/>
<dbReference type="InterPro" id="IPR004710">
    <property type="entry name" value="Bilac:Na_transpt"/>
</dbReference>
<reference evidence="8 9" key="1">
    <citation type="journal article" date="2018" name="Gigascience">
        <title>Genomes of trombidid mites reveal novel predicted allergens and laterally-transferred genes associated with secondary metabolism.</title>
        <authorList>
            <person name="Dong X."/>
            <person name="Chaisiri K."/>
            <person name="Xia D."/>
            <person name="Armstrong S.D."/>
            <person name="Fang Y."/>
            <person name="Donnelly M.J."/>
            <person name="Kadowaki T."/>
            <person name="McGarry J.W."/>
            <person name="Darby A.C."/>
            <person name="Makepeace B.L."/>
        </authorList>
    </citation>
    <scope>NUCLEOTIDE SEQUENCE [LARGE SCALE GENOMIC DNA]</scope>
    <source>
        <strain evidence="8">UoL-UT</strain>
    </source>
</reference>
<evidence type="ECO:0000256" key="1">
    <source>
        <dbReference type="ARBA" id="ARBA00004141"/>
    </source>
</evidence>
<evidence type="ECO:0000256" key="4">
    <source>
        <dbReference type="ARBA" id="ARBA00022847"/>
    </source>
</evidence>
<feature type="transmembrane region" description="Helical" evidence="7">
    <location>
        <begin position="48"/>
        <end position="67"/>
    </location>
</feature>
<sequence>MASSSGITEALIVNVSSFVMNTMNETNDVSAKMLTPSSPPLIKKIHDMLITTLLLAVMFAMGCSITFEEVMSHLKKPIGVITGMISQFFLLPFSAFCLVTFLKIDALHAAGLLILASSPGGVTSNIFTFFCDGDISLR</sequence>
<comment type="caution">
    <text evidence="8">The sequence shown here is derived from an EMBL/GenBank/DDBJ whole genome shotgun (WGS) entry which is preliminary data.</text>
</comment>
<dbReference type="Gene3D" id="1.20.1530.20">
    <property type="match status" value="1"/>
</dbReference>
<evidence type="ECO:0000313" key="9">
    <source>
        <dbReference type="Proteomes" id="UP000288716"/>
    </source>
</evidence>
<dbReference type="InterPro" id="IPR002657">
    <property type="entry name" value="BilAc:Na_symport/Acr3"/>
</dbReference>
<dbReference type="GO" id="GO:0008508">
    <property type="term" value="F:bile acid:sodium symporter activity"/>
    <property type="evidence" value="ECO:0007669"/>
    <property type="project" value="TreeGrafter"/>
</dbReference>
<name>A0A443S915_9ACAR</name>
<evidence type="ECO:0000313" key="8">
    <source>
        <dbReference type="EMBL" id="RWS23990.1"/>
    </source>
</evidence>
<evidence type="ECO:0000256" key="6">
    <source>
        <dbReference type="ARBA" id="ARBA00023136"/>
    </source>
</evidence>
<evidence type="ECO:0000256" key="7">
    <source>
        <dbReference type="SAM" id="Phobius"/>
    </source>
</evidence>
<dbReference type="PANTHER" id="PTHR10361:SF28">
    <property type="entry name" value="P3 PROTEIN-RELATED"/>
    <property type="match status" value="1"/>
</dbReference>
<dbReference type="VEuPathDB" id="VectorBase:LDEU008050"/>
<protein>
    <submittedName>
        <fullName evidence="8">Ileal sodium/bile acid cotransporter-like protein</fullName>
    </submittedName>
</protein>
<evidence type="ECO:0000256" key="3">
    <source>
        <dbReference type="ARBA" id="ARBA00022692"/>
    </source>
</evidence>
<feature type="transmembrane region" description="Helical" evidence="7">
    <location>
        <begin position="108"/>
        <end position="131"/>
    </location>
</feature>
<dbReference type="EMBL" id="NCKV01005559">
    <property type="protein sequence ID" value="RWS23990.1"/>
    <property type="molecule type" value="Genomic_DNA"/>
</dbReference>
<dbReference type="Pfam" id="PF01758">
    <property type="entry name" value="SBF"/>
    <property type="match status" value="1"/>
</dbReference>
<keyword evidence="6 7" id="KW-0472">Membrane</keyword>
<keyword evidence="3 7" id="KW-0812">Transmembrane</keyword>
<keyword evidence="5 7" id="KW-1133">Transmembrane helix</keyword>
<gene>
    <name evidence="8" type="ORF">B4U80_01103</name>
</gene>
<keyword evidence="9" id="KW-1185">Reference proteome</keyword>
<proteinExistence type="inferred from homology"/>
<comment type="subcellular location">
    <subcellularLocation>
        <location evidence="1">Membrane</location>
        <topology evidence="1">Multi-pass membrane protein</topology>
    </subcellularLocation>
</comment>
<accession>A0A443S915</accession>
<organism evidence="8 9">
    <name type="scientific">Leptotrombidium deliense</name>
    <dbReference type="NCBI Taxonomy" id="299467"/>
    <lineage>
        <taxon>Eukaryota</taxon>
        <taxon>Metazoa</taxon>
        <taxon>Ecdysozoa</taxon>
        <taxon>Arthropoda</taxon>
        <taxon>Chelicerata</taxon>
        <taxon>Arachnida</taxon>
        <taxon>Acari</taxon>
        <taxon>Acariformes</taxon>
        <taxon>Trombidiformes</taxon>
        <taxon>Prostigmata</taxon>
        <taxon>Anystina</taxon>
        <taxon>Parasitengona</taxon>
        <taxon>Trombiculoidea</taxon>
        <taxon>Trombiculidae</taxon>
        <taxon>Leptotrombidium</taxon>
    </lineage>
</organism>